<dbReference type="Gene3D" id="1.10.287.1120">
    <property type="entry name" value="Bipartite methylase S protein"/>
    <property type="match status" value="1"/>
</dbReference>
<protein>
    <recommendedName>
        <fullName evidence="5">Type I restriction modification DNA specificity domain-containing protein</fullName>
    </recommendedName>
</protein>
<gene>
    <name evidence="6" type="ORF">BM477_07285</name>
</gene>
<dbReference type="InterPro" id="IPR052021">
    <property type="entry name" value="Type-I_RS_S_subunit"/>
</dbReference>
<dbReference type="RefSeq" id="WP_075362035.1">
    <property type="nucleotide sequence ID" value="NZ_MPDM01000009.1"/>
</dbReference>
<dbReference type="SUPFAM" id="SSF116734">
    <property type="entry name" value="DNA methylase specificity domain"/>
    <property type="match status" value="2"/>
</dbReference>
<reference evidence="7" key="1">
    <citation type="submission" date="2016-11" db="EMBL/GenBank/DDBJ databases">
        <title>Actinomyces gypaetusis sp. nov. isolated from Gypaetus barbatus in Qinghai Tibet Plateau China.</title>
        <authorList>
            <person name="Meng X."/>
        </authorList>
    </citation>
    <scope>NUCLEOTIDE SEQUENCE [LARGE SCALE GENOMIC DNA]</scope>
    <source>
        <strain evidence="7">DSM 15383</strain>
    </source>
</reference>
<dbReference type="Proteomes" id="UP000186465">
    <property type="component" value="Unassembled WGS sequence"/>
</dbReference>
<evidence type="ECO:0000256" key="3">
    <source>
        <dbReference type="ARBA" id="ARBA00023125"/>
    </source>
</evidence>
<dbReference type="InterPro" id="IPR000055">
    <property type="entry name" value="Restrct_endonuc_typeI_TRD"/>
</dbReference>
<dbReference type="PANTHER" id="PTHR30408">
    <property type="entry name" value="TYPE-1 RESTRICTION ENZYME ECOKI SPECIFICITY PROTEIN"/>
    <property type="match status" value="1"/>
</dbReference>
<evidence type="ECO:0000313" key="6">
    <source>
        <dbReference type="EMBL" id="OKL46226.1"/>
    </source>
</evidence>
<dbReference type="Gene3D" id="3.90.220.20">
    <property type="entry name" value="DNA methylase specificity domains"/>
    <property type="match status" value="2"/>
</dbReference>
<dbReference type="PANTHER" id="PTHR30408:SF12">
    <property type="entry name" value="TYPE I RESTRICTION ENZYME MJAVIII SPECIFICITY SUBUNIT"/>
    <property type="match status" value="1"/>
</dbReference>
<comment type="similarity">
    <text evidence="1">Belongs to the type-I restriction system S methylase family.</text>
</comment>
<dbReference type="InterPro" id="IPR044946">
    <property type="entry name" value="Restrct_endonuc_typeI_TRD_sf"/>
</dbReference>
<keyword evidence="2" id="KW-0680">Restriction system</keyword>
<evidence type="ECO:0000313" key="7">
    <source>
        <dbReference type="Proteomes" id="UP000186465"/>
    </source>
</evidence>
<feature type="domain" description="Type I restriction modification DNA specificity" evidence="5">
    <location>
        <begin position="227"/>
        <end position="406"/>
    </location>
</feature>
<organism evidence="6 7">
    <name type="scientific">Boudabousia marimammalium</name>
    <dbReference type="NCBI Taxonomy" id="156892"/>
    <lineage>
        <taxon>Bacteria</taxon>
        <taxon>Bacillati</taxon>
        <taxon>Actinomycetota</taxon>
        <taxon>Actinomycetes</taxon>
        <taxon>Actinomycetales</taxon>
        <taxon>Actinomycetaceae</taxon>
        <taxon>Boudabousia</taxon>
    </lineage>
</organism>
<dbReference type="Pfam" id="PF01420">
    <property type="entry name" value="Methylase_S"/>
    <property type="match status" value="1"/>
</dbReference>
<keyword evidence="7" id="KW-1185">Reference proteome</keyword>
<name>A0A1Q5PJW8_9ACTO</name>
<dbReference type="GO" id="GO:0003677">
    <property type="term" value="F:DNA binding"/>
    <property type="evidence" value="ECO:0007669"/>
    <property type="project" value="UniProtKB-KW"/>
</dbReference>
<evidence type="ECO:0000256" key="1">
    <source>
        <dbReference type="ARBA" id="ARBA00010923"/>
    </source>
</evidence>
<proteinExistence type="inferred from homology"/>
<feature type="coiled-coil region" evidence="4">
    <location>
        <begin position="388"/>
        <end position="415"/>
    </location>
</feature>
<keyword evidence="4" id="KW-0175">Coiled coil</keyword>
<evidence type="ECO:0000256" key="4">
    <source>
        <dbReference type="SAM" id="Coils"/>
    </source>
</evidence>
<dbReference type="EMBL" id="MPDM01000009">
    <property type="protein sequence ID" value="OKL46226.1"/>
    <property type="molecule type" value="Genomic_DNA"/>
</dbReference>
<dbReference type="STRING" id="156892.BM477_07285"/>
<dbReference type="AlphaFoldDB" id="A0A1Q5PJW8"/>
<dbReference type="GO" id="GO:0009307">
    <property type="term" value="P:DNA restriction-modification system"/>
    <property type="evidence" value="ECO:0007669"/>
    <property type="project" value="UniProtKB-KW"/>
</dbReference>
<evidence type="ECO:0000259" key="5">
    <source>
        <dbReference type="Pfam" id="PF01420"/>
    </source>
</evidence>
<accession>A0A1Q5PJW8</accession>
<keyword evidence="3" id="KW-0238">DNA-binding</keyword>
<comment type="caution">
    <text evidence="6">The sequence shown here is derived from an EMBL/GenBank/DDBJ whole genome shotgun (WGS) entry which is preliminary data.</text>
</comment>
<evidence type="ECO:0000256" key="2">
    <source>
        <dbReference type="ARBA" id="ARBA00022747"/>
    </source>
</evidence>
<sequence length="418" mass="46953">MSISTPPPQVPALRFKGFTNPWQQQLFSDIAKIRRGLTYRPSDVQSEGVRVLRSSNIIEDTFTLHDDDVTVTKESVTIECVKSGDILITSANGSNRLVGKHAIINGLARDSAIHGGFMLAATASKPYFVNSLLSSPWYTEFINTHVLGGNGAIGNLSKRDLENQQVYAPTGAEQLLIGETYKHLDLLISQTQRKYEKLTELKQAMLEKMFPREGETVPELRFPGFTEPWTYKSLGDNGTAFGGLSGKSKADFGHGEGRYITYTNVFDNAIADPNRTEPIEIDDSQHQIKYGDILFTVSSEVPEEVGMSCVWVGNQEHLYLNSFCFSYRHAGQFNPYFMAPLLRSSSFRKKIVLLAQGISRFNISKAKVMQIEIPIPSMAEQQAIGQFFKTLDERIEFQSRRVDKLKELKQALLEKMFV</sequence>
<dbReference type="OrthoDB" id="3197085at2"/>